<name>A0A7W7PZ82_9PSEU</name>
<organism evidence="2 3">
    <name type="scientific">Actinophytocola algeriensis</name>
    <dbReference type="NCBI Taxonomy" id="1768010"/>
    <lineage>
        <taxon>Bacteria</taxon>
        <taxon>Bacillati</taxon>
        <taxon>Actinomycetota</taxon>
        <taxon>Actinomycetes</taxon>
        <taxon>Pseudonocardiales</taxon>
        <taxon>Pseudonocardiaceae</taxon>
    </lineage>
</organism>
<dbReference type="AlphaFoldDB" id="A0A7W7PZ82"/>
<keyword evidence="3" id="KW-1185">Reference proteome</keyword>
<protein>
    <submittedName>
        <fullName evidence="2">Uncharacterized protein</fullName>
    </submittedName>
</protein>
<gene>
    <name evidence="2" type="ORF">FHR82_000254</name>
</gene>
<evidence type="ECO:0000256" key="1">
    <source>
        <dbReference type="SAM" id="SignalP"/>
    </source>
</evidence>
<proteinExistence type="predicted"/>
<keyword evidence="1" id="KW-0732">Signal</keyword>
<dbReference type="RefSeq" id="WP_184808351.1">
    <property type="nucleotide sequence ID" value="NZ_JACHJQ010000001.1"/>
</dbReference>
<evidence type="ECO:0000313" key="3">
    <source>
        <dbReference type="Proteomes" id="UP000520767"/>
    </source>
</evidence>
<dbReference type="EMBL" id="JACHJQ010000001">
    <property type="protein sequence ID" value="MBB4904044.1"/>
    <property type="molecule type" value="Genomic_DNA"/>
</dbReference>
<accession>A0A7W7PZ82</accession>
<sequence>MRRLLVLLVSLATLTGLAPAAVAAPSCTSTLDCSVAEINEMSMAERLDFVRDMQSGPAAALGATDRWRNIEGVITFFRDRGLGAPGTWVSYVDAGIVEGIQRGIAIALGWSAETGGNPGSAKWASYLTRLSGGELTSRSAHDRAWSEAEQASTEYGNALAEANGVPATAVEWRFYQFSEMYRWALRNRPFALDLLAVYGPLIHPGLATARVPFYDWFTDVSESAPSHRSCEMAYGFAELNPITGVFGMAGLFLAYTKELFEEYQSQA</sequence>
<feature type="chain" id="PRO_5031022282" evidence="1">
    <location>
        <begin position="24"/>
        <end position="267"/>
    </location>
</feature>
<comment type="caution">
    <text evidence="2">The sequence shown here is derived from an EMBL/GenBank/DDBJ whole genome shotgun (WGS) entry which is preliminary data.</text>
</comment>
<dbReference type="Proteomes" id="UP000520767">
    <property type="component" value="Unassembled WGS sequence"/>
</dbReference>
<feature type="signal peptide" evidence="1">
    <location>
        <begin position="1"/>
        <end position="23"/>
    </location>
</feature>
<evidence type="ECO:0000313" key="2">
    <source>
        <dbReference type="EMBL" id="MBB4904044.1"/>
    </source>
</evidence>
<reference evidence="2 3" key="1">
    <citation type="submission" date="2020-08" db="EMBL/GenBank/DDBJ databases">
        <title>Genomic Encyclopedia of Type Strains, Phase III (KMG-III): the genomes of soil and plant-associated and newly described type strains.</title>
        <authorList>
            <person name="Whitman W."/>
        </authorList>
    </citation>
    <scope>NUCLEOTIDE SEQUENCE [LARGE SCALE GENOMIC DNA]</scope>
    <source>
        <strain evidence="2 3">CECT 8960</strain>
    </source>
</reference>